<keyword evidence="2" id="KW-1185">Reference proteome</keyword>
<evidence type="ECO:0000313" key="1">
    <source>
        <dbReference type="EMBL" id="GAA2277551.1"/>
    </source>
</evidence>
<dbReference type="EMBL" id="BAAATR010000058">
    <property type="protein sequence ID" value="GAA2277551.1"/>
    <property type="molecule type" value="Genomic_DNA"/>
</dbReference>
<comment type="caution">
    <text evidence="1">The sequence shown here is derived from an EMBL/GenBank/DDBJ whole genome shotgun (WGS) entry which is preliminary data.</text>
</comment>
<evidence type="ECO:0000313" key="2">
    <source>
        <dbReference type="Proteomes" id="UP001500305"/>
    </source>
</evidence>
<evidence type="ECO:0008006" key="3">
    <source>
        <dbReference type="Google" id="ProtNLM"/>
    </source>
</evidence>
<name>A0ABN3EYS7_9ACTN</name>
<gene>
    <name evidence="1" type="ORF">GCM10010430_74300</name>
</gene>
<organism evidence="1 2">
    <name type="scientific">Kitasatospora cystarginea</name>
    <dbReference type="NCBI Taxonomy" id="58350"/>
    <lineage>
        <taxon>Bacteria</taxon>
        <taxon>Bacillati</taxon>
        <taxon>Actinomycetota</taxon>
        <taxon>Actinomycetes</taxon>
        <taxon>Kitasatosporales</taxon>
        <taxon>Streptomycetaceae</taxon>
        <taxon>Kitasatospora</taxon>
    </lineage>
</organism>
<protein>
    <recommendedName>
        <fullName evidence="3">ISKra4 family transposase</fullName>
    </recommendedName>
</protein>
<dbReference type="RefSeq" id="WP_344640989.1">
    <property type="nucleotide sequence ID" value="NZ_BAAATR010000058.1"/>
</dbReference>
<dbReference type="Proteomes" id="UP001500305">
    <property type="component" value="Unassembled WGS sequence"/>
</dbReference>
<reference evidence="1 2" key="1">
    <citation type="journal article" date="2019" name="Int. J. Syst. Evol. Microbiol.">
        <title>The Global Catalogue of Microorganisms (GCM) 10K type strain sequencing project: providing services to taxonomists for standard genome sequencing and annotation.</title>
        <authorList>
            <consortium name="The Broad Institute Genomics Platform"/>
            <consortium name="The Broad Institute Genome Sequencing Center for Infectious Disease"/>
            <person name="Wu L."/>
            <person name="Ma J."/>
        </authorList>
    </citation>
    <scope>NUCLEOTIDE SEQUENCE [LARGE SCALE GENOMIC DNA]</scope>
    <source>
        <strain evidence="1 2">JCM 7356</strain>
    </source>
</reference>
<proteinExistence type="predicted"/>
<accession>A0ABN3EYS7</accession>
<sequence length="184" mass="20501">MERLDLITAEATRRGVTVHIVVDLIHVLEYLWGAAWCLHTPGDPAAEAWVARHARTLLAGGAGQVADALQTAARATRLTTNHCKGIDDAVAYLRNKAEYLRYDLALDRGWPMATGIIEGACRHLVKDRLDITGARWGLSGAEAVLKLRALRSNGDFNAYWAWHEQQEFTRNHQARYRDGFNLAA</sequence>